<dbReference type="SUPFAM" id="SSF53300">
    <property type="entry name" value="vWA-like"/>
    <property type="match status" value="1"/>
</dbReference>
<feature type="region of interest" description="Disordered" evidence="6">
    <location>
        <begin position="833"/>
        <end position="858"/>
    </location>
</feature>
<reference evidence="8 9" key="1">
    <citation type="submission" date="2020-07" db="EMBL/GenBank/DDBJ databases">
        <title>Halosimplex pelagicum sp. nov. and Halosimplex rubrum sp. nov., isolated from salted brown alga Laminaria, and emended description of the genus Halosimplex.</title>
        <authorList>
            <person name="Cui H."/>
        </authorList>
    </citation>
    <scope>NUCLEOTIDE SEQUENCE [LARGE SCALE GENOMIC DNA]</scope>
    <source>
        <strain evidence="8 9">R27</strain>
    </source>
</reference>
<feature type="region of interest" description="Disordered" evidence="6">
    <location>
        <begin position="412"/>
        <end position="506"/>
    </location>
</feature>
<feature type="compositionally biased region" description="Acidic residues" evidence="6">
    <location>
        <begin position="926"/>
        <end position="937"/>
    </location>
</feature>
<feature type="region of interest" description="Disordered" evidence="6">
    <location>
        <begin position="342"/>
        <end position="379"/>
    </location>
</feature>
<evidence type="ECO:0000256" key="6">
    <source>
        <dbReference type="SAM" id="MobiDB-lite"/>
    </source>
</evidence>
<gene>
    <name evidence="8" type="ORF">HZS55_07955</name>
</gene>
<dbReference type="PANTHER" id="PTHR37467:SF1">
    <property type="entry name" value="EXPORTED CALCIUM-BINDING GLYCOPROTEIN"/>
    <property type="match status" value="1"/>
</dbReference>
<dbReference type="PROSITE" id="PS50234">
    <property type="entry name" value="VWFA"/>
    <property type="match status" value="1"/>
</dbReference>
<feature type="region of interest" description="Disordered" evidence="6">
    <location>
        <begin position="385"/>
        <end position="404"/>
    </location>
</feature>
<evidence type="ECO:0000259" key="7">
    <source>
        <dbReference type="PROSITE" id="PS50234"/>
    </source>
</evidence>
<evidence type="ECO:0000313" key="9">
    <source>
        <dbReference type="Proteomes" id="UP000509667"/>
    </source>
</evidence>
<keyword evidence="4" id="KW-0106">Calcium</keyword>
<evidence type="ECO:0000256" key="1">
    <source>
        <dbReference type="ARBA" id="ARBA00004613"/>
    </source>
</evidence>
<proteinExistence type="predicted"/>
<feature type="compositionally biased region" description="Acidic residues" evidence="6">
    <location>
        <begin position="422"/>
        <end position="431"/>
    </location>
</feature>
<dbReference type="Pfam" id="PF18884">
    <property type="entry name" value="TSP3_bac"/>
    <property type="match status" value="4"/>
</dbReference>
<dbReference type="Pfam" id="PF00092">
    <property type="entry name" value="VWA"/>
    <property type="match status" value="1"/>
</dbReference>
<dbReference type="InterPro" id="IPR002035">
    <property type="entry name" value="VWF_A"/>
</dbReference>
<dbReference type="GeneID" id="56077788"/>
<feature type="region of interest" description="Disordered" evidence="6">
    <location>
        <begin position="1078"/>
        <end position="1129"/>
    </location>
</feature>
<dbReference type="InterPro" id="IPR036465">
    <property type="entry name" value="vWFA_dom_sf"/>
</dbReference>
<name>A0A7D5T4S2_9EURY</name>
<evidence type="ECO:0000256" key="5">
    <source>
        <dbReference type="SAM" id="Coils"/>
    </source>
</evidence>
<dbReference type="CDD" id="cd00198">
    <property type="entry name" value="vWFA"/>
    <property type="match status" value="1"/>
</dbReference>
<feature type="compositionally biased region" description="Polar residues" evidence="6">
    <location>
        <begin position="911"/>
        <end position="923"/>
    </location>
</feature>
<dbReference type="InterPro" id="IPR053180">
    <property type="entry name" value="Ca-binding_acidic-repeat"/>
</dbReference>
<dbReference type="Gene3D" id="3.40.50.410">
    <property type="entry name" value="von Willebrand factor, type A domain"/>
    <property type="match status" value="1"/>
</dbReference>
<dbReference type="KEGG" id="hrr:HZS55_07955"/>
<evidence type="ECO:0000256" key="2">
    <source>
        <dbReference type="ARBA" id="ARBA00022525"/>
    </source>
</evidence>
<feature type="compositionally biased region" description="Low complexity" evidence="6">
    <location>
        <begin position="835"/>
        <end position="848"/>
    </location>
</feature>
<dbReference type="InterPro" id="IPR059100">
    <property type="entry name" value="TSP3_bac"/>
</dbReference>
<dbReference type="EMBL" id="CP058910">
    <property type="protein sequence ID" value="QLH77229.1"/>
    <property type="molecule type" value="Genomic_DNA"/>
</dbReference>
<evidence type="ECO:0000256" key="4">
    <source>
        <dbReference type="ARBA" id="ARBA00022837"/>
    </source>
</evidence>
<feature type="coiled-coil region" evidence="5">
    <location>
        <begin position="166"/>
        <end position="193"/>
    </location>
</feature>
<sequence length="1751" mass="189654">MGPLGRIGALGCVLMLVMAAIPPVVGGTTGSAAIGNAGNEATLAGAGNVPSGPPAALKAEAAAAIDNASVEKQRFASARDRAYDRINGTLNDYRDPVRLASMQSFTDDAVGVQALAKLARSEANVTALRASRYVAVADNRTTYRTILDARRALNQTEGELENRGVRRSAEAHFDNAQRQFDRAQRRLDRANRSDGRQAISQYAQAIRALRTSWQQAQQSLHMIDREVDPSVAIVNRADPIRNGSEDVNRSVGVRFSDPRPWTLGNLTVYVDGERRRSQPVDRLGNGPMENRTVGVPVRLSERVANVTVAVTDSDVKPGTSGTGGQTVRATATLLLDGDGLSESTEAALGTDPLDPDSDSTETDRDESDDGVIDGHADFDRDGLGTLSEFDLGTDPLVADTDDDGLRDGIEQLFLPTDPLNPDTDDDGTLDGAEDRDGDSLTTAEEIDAGSSPFRADTDGDGLADLAEVNGETNVTDPDTDDDGLLDGVEGTEPFETDPLDPDTDGDGVLDGNETFTTTTGNESLGVSIDVTGEGNVAGTTTIRQGDQGQFDTPQVANITATPVVSIQSQRDFERANITFSYEESALPRHNESRLGVFRWNDTVQGFVPVNSTVDTDENTVSAETSHFSQYAVLDVARWKDTFTTVPQPNRGGGEETNDSAVKSLDVVFVLDSSGSMDGTDPQDLRATAAKRFVSALIDGDRAAVVDFDSSARVRAPLTTNRDTVNQSIDALNQVGGTNIEAGLETALDEFETNSNETRRKVAVLLTDGQDYGNADDIRQVARDADDRDITINAIGFSNANAALLQYVANTTDGSSYFADNASQLPRVFSRVAANTTGGTDSDGDGLTDATERSGFTDETLPVSVVPFSTDPNDAQTDADGLADGAEVGSIVHRSVAFTIVTDGEPFTQRLSGGNWQIHSNPTKVDTDDDGLTDDTETEGWTVPTINRSGQAYRYATNEANGSVHVDSNPRKKDSDGDVVTDRAEKFRAHTDPSGDVRYAIAGTLATRPVQLDDTRDHDQDGFPDRQEFQGIPTQVDGEFVKFETDPLNPDTDGDELHESAEFRSMTTVRRDVGPTGVQRDIFPLISDPTETDSDGDRLSDLEERTIGTDPLSNDTDEDGLTDSYDERPLIDDTPPAVKFLLTTRREGRIKVVDDSKVTVDGVEANPYYEGVGWSPSRATVAWAQQGAQDRPEYPNYYGYDFESISGGALGLADQYPDRHWVNVTNQNGTSARYLINHRKAGSSFVSRTAYSLGRQLITLPDVQSKPISSTAGVLLISTGYILENRMVVDISRPSEQSREYSVPLSDVVERYNDTEFGDLVLPRGEYGDSNRIETGRGWEFIDATDDDVTLENIGRALEPDNAIGVTLPESDDSGSSLNVGVGIAGPVDDPELVFVVIVGDTILRATAQDLQGIDSQSELDAAREFLHDDASETTKRVMTDGGLEDEEHPSALVEALDDPDVSESDIDAAVETIESLNQEEMAWDIVEEAPAPAVEFFADIHESELQGFFPQADSLSQVAEFIEALDGDAAEVIREARTGHYGSLLRMSGSELEILGEIVVDGELRGDDKLASDDITPAEIHDISGETDLTKIELIAKDPDGRVVYLTPDRWQHIVDRHVEGTETNKKADETTFFPTGKSVRSRDARPAADLPDTMSEHDVKQLVREAIERTQSSGGSYIVEATWSHYGISELQINTDGDVITTAYPNNGPDVRRWNRVKERWERWNGNEWTKWSQPYGSRTQYNLTLDIAL</sequence>
<feature type="compositionally biased region" description="Acidic residues" evidence="6">
    <location>
        <begin position="492"/>
        <end position="506"/>
    </location>
</feature>
<keyword evidence="2" id="KW-0964">Secreted</keyword>
<feature type="domain" description="VWFA" evidence="7">
    <location>
        <begin position="665"/>
        <end position="831"/>
    </location>
</feature>
<keyword evidence="3" id="KW-0732">Signal</keyword>
<feature type="region of interest" description="Disordered" evidence="6">
    <location>
        <begin position="911"/>
        <end position="938"/>
    </location>
</feature>
<organism evidence="8 9">
    <name type="scientific">Halosimplex rubrum</name>
    <dbReference type="NCBI Taxonomy" id="869889"/>
    <lineage>
        <taxon>Archaea</taxon>
        <taxon>Methanobacteriati</taxon>
        <taxon>Methanobacteriota</taxon>
        <taxon>Stenosarchaea group</taxon>
        <taxon>Halobacteria</taxon>
        <taxon>Halobacteriales</taxon>
        <taxon>Haloarculaceae</taxon>
        <taxon>Halosimplex</taxon>
    </lineage>
</organism>
<keyword evidence="9" id="KW-1185">Reference proteome</keyword>
<feature type="region of interest" description="Disordered" evidence="6">
    <location>
        <begin position="1629"/>
        <end position="1654"/>
    </location>
</feature>
<feature type="compositionally biased region" description="Basic and acidic residues" evidence="6">
    <location>
        <begin position="1094"/>
        <end position="1106"/>
    </location>
</feature>
<evidence type="ECO:0000313" key="8">
    <source>
        <dbReference type="EMBL" id="QLH77229.1"/>
    </source>
</evidence>
<accession>A0A7D5T4S2</accession>
<protein>
    <submittedName>
        <fullName evidence="8">VWA domain-containing protein</fullName>
    </submittedName>
</protein>
<dbReference type="SMART" id="SM00327">
    <property type="entry name" value="VWA"/>
    <property type="match status" value="1"/>
</dbReference>
<dbReference type="OrthoDB" id="253253at2157"/>
<comment type="subcellular location">
    <subcellularLocation>
        <location evidence="1">Secreted</location>
    </subcellularLocation>
</comment>
<dbReference type="Proteomes" id="UP000509667">
    <property type="component" value="Chromosome"/>
</dbReference>
<dbReference type="PANTHER" id="PTHR37467">
    <property type="entry name" value="EXPORTED CALCIUM-BINDING GLYCOPROTEIN-RELATED"/>
    <property type="match status" value="1"/>
</dbReference>
<keyword evidence="5" id="KW-0175">Coiled coil</keyword>
<dbReference type="RefSeq" id="WP_179911158.1">
    <property type="nucleotide sequence ID" value="NZ_CP058910.1"/>
</dbReference>
<feature type="compositionally biased region" description="Acidic residues" evidence="6">
    <location>
        <begin position="353"/>
        <end position="371"/>
    </location>
</feature>
<evidence type="ECO:0000256" key="3">
    <source>
        <dbReference type="ARBA" id="ARBA00022729"/>
    </source>
</evidence>
<dbReference type="Gene3D" id="3.90.182.10">
    <property type="entry name" value="Toxin - Anthrax Protective Antigen,domain 1"/>
    <property type="match status" value="1"/>
</dbReference>